<dbReference type="Pfam" id="PF00916">
    <property type="entry name" value="Sulfate_transp"/>
    <property type="match status" value="1"/>
</dbReference>
<dbReference type="InterPro" id="IPR002645">
    <property type="entry name" value="STAS_dom"/>
</dbReference>
<evidence type="ECO:0000256" key="1">
    <source>
        <dbReference type="ARBA" id="ARBA00004141"/>
    </source>
</evidence>
<evidence type="ECO:0000259" key="7">
    <source>
        <dbReference type="PROSITE" id="PS50801"/>
    </source>
</evidence>
<feature type="transmembrane region" description="Helical" evidence="6">
    <location>
        <begin position="515"/>
        <end position="545"/>
    </location>
</feature>
<feature type="transmembrane region" description="Helical" evidence="6">
    <location>
        <begin position="294"/>
        <end position="314"/>
    </location>
</feature>
<keyword evidence="3 6" id="KW-1133">Transmembrane helix</keyword>
<comment type="caution">
    <text evidence="8">The sequence shown here is derived from an EMBL/GenBank/DDBJ whole genome shotgun (WGS) entry which is preliminary data.</text>
</comment>
<dbReference type="GO" id="GO:0016020">
    <property type="term" value="C:membrane"/>
    <property type="evidence" value="ECO:0007669"/>
    <property type="project" value="UniProtKB-SubCell"/>
</dbReference>
<evidence type="ECO:0000256" key="4">
    <source>
        <dbReference type="ARBA" id="ARBA00023136"/>
    </source>
</evidence>
<evidence type="ECO:0000313" key="9">
    <source>
        <dbReference type="Proteomes" id="UP001151518"/>
    </source>
</evidence>
<reference evidence="8" key="1">
    <citation type="submission" date="2022-07" db="EMBL/GenBank/DDBJ databases">
        <title>Phylogenomic reconstructions and comparative analyses of Kickxellomycotina fungi.</title>
        <authorList>
            <person name="Reynolds N.K."/>
            <person name="Stajich J.E."/>
            <person name="Barry K."/>
            <person name="Grigoriev I.V."/>
            <person name="Crous P."/>
            <person name="Smith M.E."/>
        </authorList>
    </citation>
    <scope>NUCLEOTIDE SEQUENCE</scope>
    <source>
        <strain evidence="8">NRRL 3115</strain>
    </source>
</reference>
<dbReference type="InterPro" id="IPR011547">
    <property type="entry name" value="SLC26A/SulP_dom"/>
</dbReference>
<dbReference type="InterPro" id="IPR036513">
    <property type="entry name" value="STAS_dom_sf"/>
</dbReference>
<evidence type="ECO:0000313" key="8">
    <source>
        <dbReference type="EMBL" id="KAJ2668844.1"/>
    </source>
</evidence>
<comment type="subcellular location">
    <subcellularLocation>
        <location evidence="1">Membrane</location>
        <topology evidence="1">Multi-pass membrane protein</topology>
    </subcellularLocation>
</comment>
<dbReference type="GO" id="GO:0008271">
    <property type="term" value="F:secondary active sulfate transmembrane transporter activity"/>
    <property type="evidence" value="ECO:0007669"/>
    <property type="project" value="InterPro"/>
</dbReference>
<feature type="region of interest" description="Disordered" evidence="5">
    <location>
        <begin position="1"/>
        <end position="58"/>
    </location>
</feature>
<dbReference type="AlphaFoldDB" id="A0A9W8KVD5"/>
<feature type="transmembrane region" description="Helical" evidence="6">
    <location>
        <begin position="482"/>
        <end position="503"/>
    </location>
</feature>
<protein>
    <recommendedName>
        <fullName evidence="7">STAS domain-containing protein</fullName>
    </recommendedName>
</protein>
<feature type="transmembrane region" description="Helical" evidence="6">
    <location>
        <begin position="215"/>
        <end position="239"/>
    </location>
</feature>
<sequence>MPPENSDENSGNSISNSNNTRLAAQHGETTPLIPQTPDGQMSPSAASSRYSMPRELGQASPMHERDGWLAQSYTTRQQQQQQLSQSEHLHSPQFSRKWWLRRLRYYVPIVGWLPNYNVGNLTTDVKAGFMVACLLVPQALSYSSLTHLPPVYGLYAALVPALVYGMLGTSRHLSMGPEALISVLTGTLVKGQLKHLYAAYSPNTPPVDTVDEFSAGVACAVALISGLFTFALGIFRFGFLDSMISESSLRGFISGAAIYILIGQTRIVLGIPPVPGSVHSTPLNDLRYMLSHLWQTHAATAAISLGAIAFLRLLRVLKERLKSASWLQVIPDTLAAIITTTVISWAIDLNAAHGVKIFGQVSGELPGFVIPHIPAHAESKDIVSSAITITMIGVVESVIVAREYASRNHYAVSSNRELVALGMSNFIGSAFGSYPAFGSLSRSKLNDRSQAKSQVSGIVSALLVLVSLLGLLPYLYHLPVGVLSAIIFDAVVSLLSATPRAIVFLFRVRAWADLFLLLFICMCSVVSSVETGILLAVVISLIMVIKRSNTPRIKLIGRSTTNGFDLRHFGDLALRSNNSHRQSFSSVSEFQVSNERQEDDSSEGSDSDIYDSDQVAGSQNVEGVLIVRIEEPLYFANAGQLHARLNRLEMYGDLNVHPSEEPHMQPTRGVVFDLIGMSDIDGSALEILIHIIREYGRRGVRVAFVRVCDSVRTRFEKSGMSSEGGEYDFDNLHAALSHLGRQLTIAVTP</sequence>
<evidence type="ECO:0000256" key="2">
    <source>
        <dbReference type="ARBA" id="ARBA00022692"/>
    </source>
</evidence>
<evidence type="ECO:0000256" key="6">
    <source>
        <dbReference type="SAM" id="Phobius"/>
    </source>
</evidence>
<feature type="compositionally biased region" description="Low complexity" evidence="5">
    <location>
        <begin position="8"/>
        <end position="19"/>
    </location>
</feature>
<feature type="transmembrane region" description="Helical" evidence="6">
    <location>
        <begin position="251"/>
        <end position="274"/>
    </location>
</feature>
<dbReference type="PROSITE" id="PS01130">
    <property type="entry name" value="SLC26A"/>
    <property type="match status" value="1"/>
</dbReference>
<feature type="compositionally biased region" description="Low complexity" evidence="5">
    <location>
        <begin position="585"/>
        <end position="594"/>
    </location>
</feature>
<dbReference type="PROSITE" id="PS50801">
    <property type="entry name" value="STAS"/>
    <property type="match status" value="1"/>
</dbReference>
<dbReference type="PANTHER" id="PTHR11814">
    <property type="entry name" value="SULFATE TRANSPORTER"/>
    <property type="match status" value="1"/>
</dbReference>
<dbReference type="Proteomes" id="UP001151518">
    <property type="component" value="Unassembled WGS sequence"/>
</dbReference>
<dbReference type="SUPFAM" id="SSF52091">
    <property type="entry name" value="SpoIIaa-like"/>
    <property type="match status" value="1"/>
</dbReference>
<dbReference type="Gene3D" id="3.30.750.24">
    <property type="entry name" value="STAS domain"/>
    <property type="match status" value="1"/>
</dbReference>
<dbReference type="InterPro" id="IPR001902">
    <property type="entry name" value="SLC26A/SulP_fam"/>
</dbReference>
<feature type="transmembrane region" description="Helical" evidence="6">
    <location>
        <begin position="418"/>
        <end position="437"/>
    </location>
</feature>
<dbReference type="CDD" id="cd07042">
    <property type="entry name" value="STAS_SulP_like_sulfate_transporter"/>
    <property type="match status" value="1"/>
</dbReference>
<name>A0A9W8KVD5_9FUNG</name>
<dbReference type="EMBL" id="JANBTW010000174">
    <property type="protein sequence ID" value="KAJ2668844.1"/>
    <property type="molecule type" value="Genomic_DNA"/>
</dbReference>
<feature type="transmembrane region" description="Helical" evidence="6">
    <location>
        <begin position="151"/>
        <end position="167"/>
    </location>
</feature>
<keyword evidence="4 6" id="KW-0472">Membrane</keyword>
<keyword evidence="2 6" id="KW-0812">Transmembrane</keyword>
<dbReference type="InterPro" id="IPR018045">
    <property type="entry name" value="S04_transporter_CS"/>
</dbReference>
<gene>
    <name evidence="8" type="ORF">GGI25_006338</name>
</gene>
<feature type="region of interest" description="Disordered" evidence="5">
    <location>
        <begin position="585"/>
        <end position="615"/>
    </location>
</feature>
<feature type="compositionally biased region" description="Polar residues" evidence="5">
    <location>
        <begin position="37"/>
        <end position="50"/>
    </location>
</feature>
<feature type="compositionally biased region" description="Acidic residues" evidence="5">
    <location>
        <begin position="597"/>
        <end position="611"/>
    </location>
</feature>
<dbReference type="Pfam" id="PF01740">
    <property type="entry name" value="STAS"/>
    <property type="match status" value="1"/>
</dbReference>
<organism evidence="8 9">
    <name type="scientific">Coemansia spiralis</name>
    <dbReference type="NCBI Taxonomy" id="417178"/>
    <lineage>
        <taxon>Eukaryota</taxon>
        <taxon>Fungi</taxon>
        <taxon>Fungi incertae sedis</taxon>
        <taxon>Zoopagomycota</taxon>
        <taxon>Kickxellomycotina</taxon>
        <taxon>Kickxellomycetes</taxon>
        <taxon>Kickxellales</taxon>
        <taxon>Kickxellaceae</taxon>
        <taxon>Coemansia</taxon>
    </lineage>
</organism>
<dbReference type="OrthoDB" id="427213at2759"/>
<accession>A0A9W8KVD5</accession>
<feature type="domain" description="STAS" evidence="7">
    <location>
        <begin position="614"/>
        <end position="739"/>
    </location>
</feature>
<evidence type="ECO:0000256" key="5">
    <source>
        <dbReference type="SAM" id="MobiDB-lite"/>
    </source>
</evidence>
<feature type="transmembrane region" description="Helical" evidence="6">
    <location>
        <begin position="458"/>
        <end position="476"/>
    </location>
</feature>
<evidence type="ECO:0000256" key="3">
    <source>
        <dbReference type="ARBA" id="ARBA00022989"/>
    </source>
</evidence>
<dbReference type="NCBIfam" id="TIGR00815">
    <property type="entry name" value="sulP"/>
    <property type="match status" value="1"/>
</dbReference>
<proteinExistence type="predicted"/>
<feature type="transmembrane region" description="Helical" evidence="6">
    <location>
        <begin position="326"/>
        <end position="347"/>
    </location>
</feature>